<name>A0A068F6P5_CALSG</name>
<proteinExistence type="evidence at transcript level"/>
<protein>
    <submittedName>
        <fullName evidence="2">Odorant binding protein</fullName>
    </submittedName>
</protein>
<dbReference type="SMART" id="SM00708">
    <property type="entry name" value="PhBP"/>
    <property type="match status" value="1"/>
</dbReference>
<feature type="chain" id="PRO_5001650433" evidence="1">
    <location>
        <begin position="22"/>
        <end position="174"/>
    </location>
</feature>
<organism evidence="2">
    <name type="scientific">Calliphora stygia</name>
    <name type="common">Common brown blowfly</name>
    <dbReference type="NCBI Taxonomy" id="145453"/>
    <lineage>
        <taxon>Eukaryota</taxon>
        <taxon>Metazoa</taxon>
        <taxon>Ecdysozoa</taxon>
        <taxon>Arthropoda</taxon>
        <taxon>Hexapoda</taxon>
        <taxon>Insecta</taxon>
        <taxon>Pterygota</taxon>
        <taxon>Neoptera</taxon>
        <taxon>Endopterygota</taxon>
        <taxon>Diptera</taxon>
        <taxon>Brachycera</taxon>
        <taxon>Muscomorpha</taxon>
        <taxon>Oestroidea</taxon>
        <taxon>Calliphoridae</taxon>
        <taxon>Calliphorinae</taxon>
        <taxon>Calliphora</taxon>
    </lineage>
</organism>
<evidence type="ECO:0000313" key="2">
    <source>
        <dbReference type="EMBL" id="AID61304.1"/>
    </source>
</evidence>
<evidence type="ECO:0000256" key="1">
    <source>
        <dbReference type="SAM" id="SignalP"/>
    </source>
</evidence>
<dbReference type="CDD" id="cd23992">
    <property type="entry name" value="PBP_GOBP"/>
    <property type="match status" value="1"/>
</dbReference>
<feature type="signal peptide" evidence="1">
    <location>
        <begin position="1"/>
        <end position="21"/>
    </location>
</feature>
<dbReference type="EMBL" id="KJ702150">
    <property type="protein sequence ID" value="AID61304.1"/>
    <property type="molecule type" value="mRNA"/>
</dbReference>
<reference evidence="2" key="1">
    <citation type="journal article" date="2015" name="BMC Genomics">
        <title>Chemosensory genes identified in the antennal transcriptome of the blowfly Calliphora stygia.</title>
        <authorList>
            <person name="Leitch O.J."/>
            <person name="Papanicolaou A."/>
            <person name="Lennard C."/>
            <person name="Kirkbride K.P."/>
            <person name="Anderson A."/>
        </authorList>
    </citation>
    <scope>NUCLEOTIDE SEQUENCE</scope>
</reference>
<sequence length="174" mass="19815">MYRLQFYLIYFSLIFLGSIETLQKAKDNGDTYIVKEEKFLKDIKQSTEPASLTTTSSPGNSNIVNLDDMVSTCNTSFSIPMQYYVKFNKTGELPDLVDKTGMCFIRCVFEKSGFIENWKLNAEKIRANIWPAMGDTIEVCEKEEAKEKNACVRTYAIAKCLTLRSLVDARNNPV</sequence>
<dbReference type="SUPFAM" id="SSF47565">
    <property type="entry name" value="Insect pheromone/odorant-binding proteins"/>
    <property type="match status" value="1"/>
</dbReference>
<gene>
    <name evidence="2" type="primary">OBP11</name>
</gene>
<dbReference type="GO" id="GO:0005549">
    <property type="term" value="F:odorant binding"/>
    <property type="evidence" value="ECO:0007669"/>
    <property type="project" value="InterPro"/>
</dbReference>
<dbReference type="AlphaFoldDB" id="A0A068F6P5"/>
<dbReference type="Pfam" id="PF01395">
    <property type="entry name" value="PBP_GOBP"/>
    <property type="match status" value="1"/>
</dbReference>
<keyword evidence="1" id="KW-0732">Signal</keyword>
<dbReference type="InterPro" id="IPR036728">
    <property type="entry name" value="PBP_GOBP_sf"/>
</dbReference>
<dbReference type="Gene3D" id="1.10.238.20">
    <property type="entry name" value="Pheromone/general odorant binding protein domain"/>
    <property type="match status" value="1"/>
</dbReference>
<dbReference type="InterPro" id="IPR006170">
    <property type="entry name" value="PBP/GOBP"/>
</dbReference>
<accession>A0A068F6P5</accession>